<accession>A0A813DVD3</accession>
<dbReference type="InterPro" id="IPR001611">
    <property type="entry name" value="Leu-rich_rpt"/>
</dbReference>
<dbReference type="PANTHER" id="PTHR13318">
    <property type="entry name" value="PARTNER OF PAIRED, ISOFORM B-RELATED"/>
    <property type="match status" value="1"/>
</dbReference>
<dbReference type="AlphaFoldDB" id="A0A813DVD3"/>
<comment type="caution">
    <text evidence="1">The sequence shown here is derived from an EMBL/GenBank/DDBJ whole genome shotgun (WGS) entry which is preliminary data.</text>
</comment>
<evidence type="ECO:0000313" key="2">
    <source>
        <dbReference type="Proteomes" id="UP000654075"/>
    </source>
</evidence>
<gene>
    <name evidence="1" type="ORF">PGLA1383_LOCUS9204</name>
</gene>
<dbReference type="InterPro" id="IPR032675">
    <property type="entry name" value="LRR_dom_sf"/>
</dbReference>
<protein>
    <submittedName>
        <fullName evidence="1">Uncharacterized protein</fullName>
    </submittedName>
</protein>
<reference evidence="1" key="1">
    <citation type="submission" date="2021-02" db="EMBL/GenBank/DDBJ databases">
        <authorList>
            <person name="Dougan E. K."/>
            <person name="Rhodes N."/>
            <person name="Thang M."/>
            <person name="Chan C."/>
        </authorList>
    </citation>
    <scope>NUCLEOTIDE SEQUENCE</scope>
</reference>
<name>A0A813DVD3_POLGL</name>
<evidence type="ECO:0000313" key="1">
    <source>
        <dbReference type="EMBL" id="CAE8590482.1"/>
    </source>
</evidence>
<dbReference type="GO" id="GO:0031146">
    <property type="term" value="P:SCF-dependent proteasomal ubiquitin-dependent protein catabolic process"/>
    <property type="evidence" value="ECO:0007669"/>
    <property type="project" value="TreeGrafter"/>
</dbReference>
<sequence length="918" mass="100691">MDGQKKMKLSMADFEQHMALLKEAFPYQGRIPKTEERGISHEQLVHVKIFAETHCHSWHDIKKAQGKLNIATLNLHHLAPWCIKPATNERNCAMVELFSASPRTPKWFCTHWWGEPIQDFVACIDRHCAARQLCRQKTLYWICAYANRQHALGEELVRDPKKTSFYKAMCLADGLLLILDNIGPATPFQRVWCAYELFMALIDEDREKPPLLLDTVAHTQAGTYVLTDGLTDAEAEVRDAGFPASADSFKSLRELCFHIEVMKTGMDLRLQDAKATREEDHRHILNSLAGKQQHELDDEPDSEHENYTKVNAQLGSRFALACFGPAVMKGSARRLGVARALQADRWRRQLVLDVNKLPKEPDSNLVAMADKLPINLQQLQLDFEDCSQISDAGVAALADKLPISLQMLEVNFSQCSRISDAGVAALAEKLPISLQQHHLNFSGCSQISDAGVAAMAEKLPISLQKLQLDFEECSQISDAGAAALADKLPISLQQLQLDFEDCTQISDAGVAALAEKLPTSLQLLSLNFYMCLRISDAGVAALANKLPVSLEQVKLNFDRFSQISDAAQRATGSLESLRAWAAAAEFAPAAPWQGRTPTPALPAPSPAAPQATPSPLQAPLVCWAVCSELPVLAEEYADSSFETLCSALQCATTLEKLSLDFSSWLQIQDAGVAALADKLPISLHQLELNFWSCSRISDAGVVALAEKLPISLQQLSLNFNQCKQISDAGVAALAKKLRIGLQQLQLDFADCKKINDSGVAALADKLPISLHQLKLNFYRCWQISDAGVAALANKLPISLQQFELNFSGCSQISDDGVAALAKKLPISLQQLSLNFYRCRQISNTGAAALAQNSPISMHQLKLKFSLSRISDSGMAALAKNCPSACSSSSWISKIVRRSAMLVWLPWPKNCPPACSSSS</sequence>
<proteinExistence type="predicted"/>
<dbReference type="Pfam" id="PF13516">
    <property type="entry name" value="LRR_6"/>
    <property type="match status" value="2"/>
</dbReference>
<dbReference type="Gene3D" id="3.80.10.10">
    <property type="entry name" value="Ribonuclease Inhibitor"/>
    <property type="match status" value="3"/>
</dbReference>
<dbReference type="SUPFAM" id="SSF52047">
    <property type="entry name" value="RNI-like"/>
    <property type="match status" value="2"/>
</dbReference>
<dbReference type="InterPro" id="IPR006553">
    <property type="entry name" value="Leu-rich_rpt_Cys-con_subtyp"/>
</dbReference>
<dbReference type="SMART" id="SM00367">
    <property type="entry name" value="LRR_CC"/>
    <property type="match status" value="14"/>
</dbReference>
<keyword evidence="2" id="KW-1185">Reference proteome</keyword>
<dbReference type="OrthoDB" id="550575at2759"/>
<organism evidence="1 2">
    <name type="scientific">Polarella glacialis</name>
    <name type="common">Dinoflagellate</name>
    <dbReference type="NCBI Taxonomy" id="89957"/>
    <lineage>
        <taxon>Eukaryota</taxon>
        <taxon>Sar</taxon>
        <taxon>Alveolata</taxon>
        <taxon>Dinophyceae</taxon>
        <taxon>Suessiales</taxon>
        <taxon>Suessiaceae</taxon>
        <taxon>Polarella</taxon>
    </lineage>
</organism>
<dbReference type="GO" id="GO:0019005">
    <property type="term" value="C:SCF ubiquitin ligase complex"/>
    <property type="evidence" value="ECO:0007669"/>
    <property type="project" value="TreeGrafter"/>
</dbReference>
<dbReference type="PANTHER" id="PTHR13318:SF105">
    <property type="entry name" value="F-BOX_LRR-REPEAT PROTEIN 3"/>
    <property type="match status" value="1"/>
</dbReference>
<dbReference type="Proteomes" id="UP000654075">
    <property type="component" value="Unassembled WGS sequence"/>
</dbReference>
<dbReference type="EMBL" id="CAJNNV010004284">
    <property type="protein sequence ID" value="CAE8590482.1"/>
    <property type="molecule type" value="Genomic_DNA"/>
</dbReference>